<evidence type="ECO:0000256" key="1">
    <source>
        <dbReference type="SAM" id="Phobius"/>
    </source>
</evidence>
<dbReference type="Proteomes" id="UP000244855">
    <property type="component" value="Unassembled WGS sequence"/>
</dbReference>
<dbReference type="EMBL" id="KZ805434">
    <property type="protein sequence ID" value="PVH97503.1"/>
    <property type="molecule type" value="Genomic_DNA"/>
</dbReference>
<evidence type="ECO:0000313" key="3">
    <source>
        <dbReference type="Proteomes" id="UP000244855"/>
    </source>
</evidence>
<keyword evidence="1" id="KW-0472">Membrane</keyword>
<evidence type="ECO:0000313" key="2">
    <source>
        <dbReference type="EMBL" id="PVH97503.1"/>
    </source>
</evidence>
<feature type="transmembrane region" description="Helical" evidence="1">
    <location>
        <begin position="68"/>
        <end position="84"/>
    </location>
</feature>
<reference evidence="2 3" key="1">
    <citation type="journal article" date="2018" name="Sci. Rep.">
        <title>Comparative genomics provides insights into the lifestyle and reveals functional heterogeneity of dark septate endophytic fungi.</title>
        <authorList>
            <person name="Knapp D.G."/>
            <person name="Nemeth J.B."/>
            <person name="Barry K."/>
            <person name="Hainaut M."/>
            <person name="Henrissat B."/>
            <person name="Johnson J."/>
            <person name="Kuo A."/>
            <person name="Lim J.H.P."/>
            <person name="Lipzen A."/>
            <person name="Nolan M."/>
            <person name="Ohm R.A."/>
            <person name="Tamas L."/>
            <person name="Grigoriev I.V."/>
            <person name="Spatafora J.W."/>
            <person name="Nagy L.G."/>
            <person name="Kovacs G.M."/>
        </authorList>
    </citation>
    <scope>NUCLEOTIDE SEQUENCE [LARGE SCALE GENOMIC DNA]</scope>
    <source>
        <strain evidence="2 3">DSE2036</strain>
    </source>
</reference>
<keyword evidence="1" id="KW-0812">Transmembrane</keyword>
<keyword evidence="3" id="KW-1185">Reference proteome</keyword>
<gene>
    <name evidence="2" type="ORF">DM02DRAFT_674054</name>
</gene>
<organism evidence="2 3">
    <name type="scientific">Periconia macrospinosa</name>
    <dbReference type="NCBI Taxonomy" id="97972"/>
    <lineage>
        <taxon>Eukaryota</taxon>
        <taxon>Fungi</taxon>
        <taxon>Dikarya</taxon>
        <taxon>Ascomycota</taxon>
        <taxon>Pezizomycotina</taxon>
        <taxon>Dothideomycetes</taxon>
        <taxon>Pleosporomycetidae</taxon>
        <taxon>Pleosporales</taxon>
        <taxon>Massarineae</taxon>
        <taxon>Periconiaceae</taxon>
        <taxon>Periconia</taxon>
    </lineage>
</organism>
<proteinExistence type="predicted"/>
<protein>
    <submittedName>
        <fullName evidence="2">Uncharacterized protein</fullName>
    </submittedName>
</protein>
<name>A0A2V1DIQ7_9PLEO</name>
<accession>A0A2V1DIQ7</accession>
<sequence length="250" mass="28232">MPPKRKKDKKKTKQGKEGLSTTLLLFFPLNTNLFQFHARRFLWIKQLGCFTTHTIRQLVISTVSRQGIYLYPAWLIFVSPVYILKTPRTQMQRGACGQVDIGSNKDDFPGGCCGQPPPTKLPYTYEGVYFTKTSELGHYNHACNRPPGFGRARLRHFDQVFPPIDPSKAKIMALDRYNFVTFLRCHFRGEQPRWDGGPYKYGKMSTPPVVKPINNTDDCSGSDVDFNSTVPKGSSITELTSSASGGNRKL</sequence>
<dbReference type="AlphaFoldDB" id="A0A2V1DIQ7"/>
<keyword evidence="1" id="KW-1133">Transmembrane helix</keyword>